<name>A0ACC2FS88_DALPE</name>
<keyword evidence="2" id="KW-1185">Reference proteome</keyword>
<dbReference type="Proteomes" id="UP001157502">
    <property type="component" value="Chromosome 23"/>
</dbReference>
<proteinExistence type="predicted"/>
<comment type="caution">
    <text evidence="1">The sequence shown here is derived from an EMBL/GenBank/DDBJ whole genome shotgun (WGS) entry which is preliminary data.</text>
</comment>
<protein>
    <submittedName>
        <fullName evidence="1">Uncharacterized protein</fullName>
    </submittedName>
</protein>
<evidence type="ECO:0000313" key="1">
    <source>
        <dbReference type="EMBL" id="KAJ7994284.1"/>
    </source>
</evidence>
<gene>
    <name evidence="1" type="ORF">DPEC_G00264290</name>
</gene>
<sequence>MCKATSFVMFLNMFSSIFLLVVISVDRYVLVVFPVWAQNYRNLRKASAVVVVVWTISAALSVPSVIYRRIIDRNGTWVCINDYQDDQSHMTLIVSRFVFGFVLPLFIIIFCYSVIILRLRANQMSRSSKPFRVMSAIIITFFLSWIPYHVFILLEPYKSIGLGIKISVALASANSCLNPFLYAFMGRGFKPQCWSSFLSKIKNTFDEDDGDMRSRGTSLSQFDSKVSTNV</sequence>
<organism evidence="1 2">
    <name type="scientific">Dallia pectoralis</name>
    <name type="common">Alaska blackfish</name>
    <dbReference type="NCBI Taxonomy" id="75939"/>
    <lineage>
        <taxon>Eukaryota</taxon>
        <taxon>Metazoa</taxon>
        <taxon>Chordata</taxon>
        <taxon>Craniata</taxon>
        <taxon>Vertebrata</taxon>
        <taxon>Euteleostomi</taxon>
        <taxon>Actinopterygii</taxon>
        <taxon>Neopterygii</taxon>
        <taxon>Teleostei</taxon>
        <taxon>Protacanthopterygii</taxon>
        <taxon>Esociformes</taxon>
        <taxon>Umbridae</taxon>
        <taxon>Dallia</taxon>
    </lineage>
</organism>
<dbReference type="EMBL" id="CM055750">
    <property type="protein sequence ID" value="KAJ7994284.1"/>
    <property type="molecule type" value="Genomic_DNA"/>
</dbReference>
<evidence type="ECO:0000313" key="2">
    <source>
        <dbReference type="Proteomes" id="UP001157502"/>
    </source>
</evidence>
<reference evidence="1" key="1">
    <citation type="submission" date="2021-05" db="EMBL/GenBank/DDBJ databases">
        <authorList>
            <person name="Pan Q."/>
            <person name="Jouanno E."/>
            <person name="Zahm M."/>
            <person name="Klopp C."/>
            <person name="Cabau C."/>
            <person name="Louis A."/>
            <person name="Berthelot C."/>
            <person name="Parey E."/>
            <person name="Roest Crollius H."/>
            <person name="Montfort J."/>
            <person name="Robinson-Rechavi M."/>
            <person name="Bouchez O."/>
            <person name="Lampietro C."/>
            <person name="Lopez Roques C."/>
            <person name="Donnadieu C."/>
            <person name="Postlethwait J."/>
            <person name="Bobe J."/>
            <person name="Dillon D."/>
            <person name="Chandos A."/>
            <person name="von Hippel F."/>
            <person name="Guiguen Y."/>
        </authorList>
    </citation>
    <scope>NUCLEOTIDE SEQUENCE</scope>
    <source>
        <strain evidence="1">YG-Jan2019</strain>
    </source>
</reference>
<accession>A0ACC2FS88</accession>